<reference evidence="2 3" key="1">
    <citation type="submission" date="2019-10" db="EMBL/GenBank/DDBJ databases">
        <title>Genome sequence of Luteimicrobium xylanilyticum HY-24.</title>
        <authorList>
            <person name="Kim D.Y."/>
            <person name="Park H.-Y."/>
        </authorList>
    </citation>
    <scope>NUCLEOTIDE SEQUENCE [LARGE SCALE GENOMIC DNA]</scope>
    <source>
        <strain evidence="2 3">HY-24</strain>
    </source>
</reference>
<accession>A0A5P9Q6F3</accession>
<dbReference type="SUPFAM" id="SSF89392">
    <property type="entry name" value="Prokaryotic lipoproteins and lipoprotein localization factors"/>
    <property type="match status" value="1"/>
</dbReference>
<dbReference type="Gene3D" id="2.50.20.20">
    <property type="match status" value="1"/>
</dbReference>
<name>A0A5P9Q6F3_9MICO</name>
<protein>
    <recommendedName>
        <fullName evidence="4">Lipoprotein</fullName>
    </recommendedName>
</protein>
<dbReference type="InterPro" id="IPR055959">
    <property type="entry name" value="DUF7537"/>
</dbReference>
<proteinExistence type="predicted"/>
<dbReference type="RefSeq" id="WP_036954670.1">
    <property type="nucleotide sequence ID" value="NZ_BAABIH010000013.1"/>
</dbReference>
<keyword evidence="3" id="KW-1185">Reference proteome</keyword>
<dbReference type="Proteomes" id="UP000326702">
    <property type="component" value="Chromosome"/>
</dbReference>
<dbReference type="EMBL" id="CP045529">
    <property type="protein sequence ID" value="QFU96971.1"/>
    <property type="molecule type" value="Genomic_DNA"/>
</dbReference>
<evidence type="ECO:0000256" key="1">
    <source>
        <dbReference type="SAM" id="SignalP"/>
    </source>
</evidence>
<evidence type="ECO:0008006" key="4">
    <source>
        <dbReference type="Google" id="ProtNLM"/>
    </source>
</evidence>
<dbReference type="AlphaFoldDB" id="A0A5P9Q6F3"/>
<dbReference type="KEGG" id="lxl:KDY119_00464"/>
<organism evidence="2 3">
    <name type="scientific">Luteimicrobium xylanilyticum</name>
    <dbReference type="NCBI Taxonomy" id="1133546"/>
    <lineage>
        <taxon>Bacteria</taxon>
        <taxon>Bacillati</taxon>
        <taxon>Actinomycetota</taxon>
        <taxon>Actinomycetes</taxon>
        <taxon>Micrococcales</taxon>
        <taxon>Luteimicrobium</taxon>
    </lineage>
</organism>
<evidence type="ECO:0000313" key="3">
    <source>
        <dbReference type="Proteomes" id="UP000326702"/>
    </source>
</evidence>
<sequence>MRRRPLYGLAALAVGATLTLAGCSGGGGDAATDASPATSAATSAAGSTSAADGGAAQTTALTADDFAERIAAAQKEKKSVQLAMTTTLAGQKVAVEGKVDLGGSTPAMDETMTIPGMSTMKVRAVDGIVYMNLGTLSKDKWIKVDPKDTTNPLASQFSGMIDGADPTQQVEALKGAIASVKQSGSPETVDGVEAQKYVVTVDTAKLGGALKSQLGSTGASLPKTITYTYWVDGDDLVRKVDADVSGAKVDMTFSHWGEPVTVTAPPAGDILPGGLDDLTSLTS</sequence>
<dbReference type="InterPro" id="IPR029046">
    <property type="entry name" value="LolA/LolB/LppX"/>
</dbReference>
<feature type="signal peptide" evidence="1">
    <location>
        <begin position="1"/>
        <end position="21"/>
    </location>
</feature>
<feature type="chain" id="PRO_5038971163" description="Lipoprotein" evidence="1">
    <location>
        <begin position="22"/>
        <end position="283"/>
    </location>
</feature>
<gene>
    <name evidence="2" type="ORF">KDY119_00464</name>
</gene>
<keyword evidence="1" id="KW-0732">Signal</keyword>
<dbReference type="PROSITE" id="PS51257">
    <property type="entry name" value="PROKAR_LIPOPROTEIN"/>
    <property type="match status" value="1"/>
</dbReference>
<evidence type="ECO:0000313" key="2">
    <source>
        <dbReference type="EMBL" id="QFU96971.1"/>
    </source>
</evidence>
<dbReference type="GO" id="GO:0030313">
    <property type="term" value="C:cell envelope"/>
    <property type="evidence" value="ECO:0007669"/>
    <property type="project" value="UniProtKB-SubCell"/>
</dbReference>
<dbReference type="Pfam" id="PF24381">
    <property type="entry name" value="DUF7537"/>
    <property type="match status" value="1"/>
</dbReference>